<protein>
    <submittedName>
        <fullName evidence="7">N-acetylglucosamine-6-phosphate deacetylase</fullName>
        <ecNumber evidence="7">3.5.1.25</ecNumber>
    </submittedName>
</protein>
<name>A0ABY4X754_9SPHN</name>
<dbReference type="InterPro" id="IPR032466">
    <property type="entry name" value="Metal_Hydrolase"/>
</dbReference>
<feature type="domain" description="Amidohydrolase-related" evidence="6">
    <location>
        <begin position="48"/>
        <end position="371"/>
    </location>
</feature>
<reference evidence="7" key="1">
    <citation type="journal article" date="2022" name="Toxins">
        <title>Genomic Analysis of Sphingopyxis sp. USTB-05 for Biodegrading Cyanobacterial Hepatotoxins.</title>
        <authorList>
            <person name="Liu C."/>
            <person name="Xu Q."/>
            <person name="Zhao Z."/>
            <person name="Zhang H."/>
            <person name="Liu X."/>
            <person name="Yin C."/>
            <person name="Liu Y."/>
            <person name="Yan H."/>
        </authorList>
    </citation>
    <scope>NUCLEOTIDE SEQUENCE</scope>
    <source>
        <strain evidence="7">NBD5</strain>
    </source>
</reference>
<organism evidence="7 8">
    <name type="scientific">Sphingomonas morindae</name>
    <dbReference type="NCBI Taxonomy" id="1541170"/>
    <lineage>
        <taxon>Bacteria</taxon>
        <taxon>Pseudomonadati</taxon>
        <taxon>Pseudomonadota</taxon>
        <taxon>Alphaproteobacteria</taxon>
        <taxon>Sphingomonadales</taxon>
        <taxon>Sphingomonadaceae</taxon>
        <taxon>Sphingomonas</taxon>
    </lineage>
</organism>
<dbReference type="RefSeq" id="WP_252166544.1">
    <property type="nucleotide sequence ID" value="NZ_CP084930.1"/>
</dbReference>
<keyword evidence="8" id="KW-1185">Reference proteome</keyword>
<dbReference type="SUPFAM" id="SSF51338">
    <property type="entry name" value="Composite domain of metallo-dependent hydrolases"/>
    <property type="match status" value="1"/>
</dbReference>
<evidence type="ECO:0000313" key="8">
    <source>
        <dbReference type="Proteomes" id="UP001056937"/>
    </source>
</evidence>
<dbReference type="Gene3D" id="3.20.20.140">
    <property type="entry name" value="Metal-dependent hydrolases"/>
    <property type="match status" value="1"/>
</dbReference>
<sequence>MTAWSFTNGHVVTAGGVLPAARITLAGDRIAAISEAPGPDAIDLAGGWIMPGFIDTQVNGGGGVLFNDAPTIAGIAAIGEAHAPTGTTGFLPTLITDAPAVIGRALDAVDAAIAAGVPGVLGIHVEGPVINPARHGIHDEARVHPLDDALMALLLRPRRGVVMVTLAPERVPADRIRALAAAGVRVSLGHSDASHAEAVAGIAAGITGVTHLFNAMSPMAHRAPGVVGAALDDPRLYCGIIADGHHVDDVVLRVALRSRPRDRFMLVTDAMPCVGAAEKDFTLQGKRIRVVDGRCVDAAGTLAGSDLDMAGAVRHAITRLGVAPEEAAVMAAGAPAAFLGLADSHGQLAPGRRADWVRLDAGFHPVETMIAGTRRVAVA</sequence>
<dbReference type="EMBL" id="CP084930">
    <property type="protein sequence ID" value="USI72736.1"/>
    <property type="molecule type" value="Genomic_DNA"/>
</dbReference>
<dbReference type="Pfam" id="PF01979">
    <property type="entry name" value="Amidohydro_1"/>
    <property type="match status" value="1"/>
</dbReference>
<dbReference type="InterPro" id="IPR003764">
    <property type="entry name" value="GlcNAc_6-P_deAcase"/>
</dbReference>
<dbReference type="PIRSF" id="PIRSF038994">
    <property type="entry name" value="NagA"/>
    <property type="match status" value="1"/>
</dbReference>
<evidence type="ECO:0000313" key="7">
    <source>
        <dbReference type="EMBL" id="USI72736.1"/>
    </source>
</evidence>
<comment type="similarity">
    <text evidence="1 5">Belongs to the metallo-dependent hydrolases superfamily. NagA family.</text>
</comment>
<dbReference type="SUPFAM" id="SSF51556">
    <property type="entry name" value="Metallo-dependent hydrolases"/>
    <property type="match status" value="1"/>
</dbReference>
<evidence type="ECO:0000256" key="2">
    <source>
        <dbReference type="ARBA" id="ARBA00022723"/>
    </source>
</evidence>
<dbReference type="EC" id="3.5.1.25" evidence="7"/>
<evidence type="ECO:0000256" key="3">
    <source>
        <dbReference type="ARBA" id="ARBA00022801"/>
    </source>
</evidence>
<dbReference type="GO" id="GO:0008448">
    <property type="term" value="F:N-acetylglucosamine-6-phosphate deacetylase activity"/>
    <property type="evidence" value="ECO:0007669"/>
    <property type="project" value="UniProtKB-EC"/>
</dbReference>
<proteinExistence type="inferred from homology"/>
<dbReference type="PANTHER" id="PTHR11113:SF14">
    <property type="entry name" value="N-ACETYLGLUCOSAMINE-6-PHOSPHATE DEACETYLASE"/>
    <property type="match status" value="1"/>
</dbReference>
<accession>A0ABY4X754</accession>
<dbReference type="Proteomes" id="UP001056937">
    <property type="component" value="Chromosome 1"/>
</dbReference>
<dbReference type="InterPro" id="IPR011059">
    <property type="entry name" value="Metal-dep_hydrolase_composite"/>
</dbReference>
<dbReference type="Gene3D" id="2.30.40.10">
    <property type="entry name" value="Urease, subunit C, domain 1"/>
    <property type="match status" value="1"/>
</dbReference>
<dbReference type="CDD" id="cd00854">
    <property type="entry name" value="NagA"/>
    <property type="match status" value="1"/>
</dbReference>
<evidence type="ECO:0000256" key="5">
    <source>
        <dbReference type="PIRNR" id="PIRNR038994"/>
    </source>
</evidence>
<gene>
    <name evidence="7" type="primary">nagA</name>
    <name evidence="7" type="ORF">LHA26_15910</name>
</gene>
<evidence type="ECO:0000259" key="6">
    <source>
        <dbReference type="Pfam" id="PF01979"/>
    </source>
</evidence>
<evidence type="ECO:0000256" key="1">
    <source>
        <dbReference type="ARBA" id="ARBA00010716"/>
    </source>
</evidence>
<dbReference type="NCBIfam" id="TIGR00221">
    <property type="entry name" value="nagA"/>
    <property type="match status" value="1"/>
</dbReference>
<keyword evidence="2" id="KW-0479">Metal-binding</keyword>
<dbReference type="PANTHER" id="PTHR11113">
    <property type="entry name" value="N-ACETYLGLUCOSAMINE-6-PHOSPHATE DEACETYLASE"/>
    <property type="match status" value="1"/>
</dbReference>
<keyword evidence="3 5" id="KW-0378">Hydrolase</keyword>
<dbReference type="InterPro" id="IPR006680">
    <property type="entry name" value="Amidohydro-rel"/>
</dbReference>
<keyword evidence="4 5" id="KW-0119">Carbohydrate metabolism</keyword>
<evidence type="ECO:0000256" key="4">
    <source>
        <dbReference type="ARBA" id="ARBA00023277"/>
    </source>
</evidence>